<gene>
    <name evidence="1" type="ORF">AXI58_05210</name>
</gene>
<evidence type="ECO:0008006" key="3">
    <source>
        <dbReference type="Google" id="ProtNLM"/>
    </source>
</evidence>
<comment type="caution">
    <text evidence="1">The sequence shown here is derived from an EMBL/GenBank/DDBJ whole genome shotgun (WGS) entry which is preliminary data.</text>
</comment>
<keyword evidence="2" id="KW-1185">Reference proteome</keyword>
<dbReference type="OrthoDB" id="2586028at2"/>
<dbReference type="EMBL" id="LSBA01000039">
    <property type="protein sequence ID" value="KXZ13079.1"/>
    <property type="molecule type" value="Genomic_DNA"/>
</dbReference>
<dbReference type="AlphaFoldDB" id="A0A150F2V7"/>
<evidence type="ECO:0000313" key="2">
    <source>
        <dbReference type="Proteomes" id="UP000075430"/>
    </source>
</evidence>
<sequence>MEHIFYGKSFSRPIGYKIMFEESPRDGDHHVGGDEWTLPNCRLCETPMHQLVCLDLKDDRLSELRGEHCEELALFSCLNCSMLWEKQFFKLDFPNQSAAVIKQEQEEFEKADDEDQITAPLRHVPVSLVEMEAEDYPTSEERYDELFTALGTAYFGRVFGKPLLAEDELDLTCCECGQDMTFVALITGENDFDEKYGDLFFGEVILYFSLCPACHILKVEAQSI</sequence>
<name>A0A150F2V7_9BACI</name>
<organism evidence="1 2">
    <name type="scientific">Bacillus nakamurai</name>
    <dbReference type="NCBI Taxonomy" id="1793963"/>
    <lineage>
        <taxon>Bacteria</taxon>
        <taxon>Bacillati</taxon>
        <taxon>Bacillota</taxon>
        <taxon>Bacilli</taxon>
        <taxon>Bacillales</taxon>
        <taxon>Bacillaceae</taxon>
        <taxon>Bacillus</taxon>
    </lineage>
</organism>
<protein>
    <recommendedName>
        <fullName evidence="3">DUF1963 domain-containing protein</fullName>
    </recommendedName>
</protein>
<dbReference type="STRING" id="1793963.AXI58_05210"/>
<accession>A0A150F2V7</accession>
<reference evidence="2" key="1">
    <citation type="submission" date="2016-02" db="EMBL/GenBank/DDBJ databases">
        <authorList>
            <person name="Dunlap C."/>
        </authorList>
    </citation>
    <scope>NUCLEOTIDE SEQUENCE [LARGE SCALE GENOMIC DNA]</scope>
    <source>
        <strain evidence="2">NRRL B-41092</strain>
    </source>
</reference>
<evidence type="ECO:0000313" key="1">
    <source>
        <dbReference type="EMBL" id="KXZ13079.1"/>
    </source>
</evidence>
<dbReference type="RefSeq" id="WP_061523308.1">
    <property type="nucleotide sequence ID" value="NZ_JARLZY010000012.1"/>
</dbReference>
<dbReference type="Proteomes" id="UP000075430">
    <property type="component" value="Unassembled WGS sequence"/>
</dbReference>
<proteinExistence type="predicted"/>